<protein>
    <submittedName>
        <fullName evidence="1">Uncharacterized protein</fullName>
    </submittedName>
</protein>
<proteinExistence type="predicted"/>
<name>A0A9X4PB46_9PAST</name>
<gene>
    <name evidence="1" type="ORF">A6A20_01925</name>
</gene>
<accession>A0A9X4PB46</accession>
<organism evidence="1 2">
    <name type="scientific">Volucribacter amazonae</name>
    <dbReference type="NCBI Taxonomy" id="256731"/>
    <lineage>
        <taxon>Bacteria</taxon>
        <taxon>Pseudomonadati</taxon>
        <taxon>Pseudomonadota</taxon>
        <taxon>Gammaproteobacteria</taxon>
        <taxon>Pasteurellales</taxon>
        <taxon>Pasteurellaceae</taxon>
        <taxon>Volucribacter</taxon>
    </lineage>
</organism>
<sequence>MLATVIFNENDLSSVELADLVKYEANYMKALHDVINNDFYIAEDMKGEFNTLLNYVEVIKLFFHNSSIEDEKK</sequence>
<keyword evidence="2" id="KW-1185">Reference proteome</keyword>
<reference evidence="1" key="1">
    <citation type="submission" date="2016-03" db="EMBL/GenBank/DDBJ databases">
        <title>Co-evolution between Pasteurellaceae and their hosts.</title>
        <authorList>
            <person name="Hansen M.J."/>
            <person name="Bojesen A.M."/>
            <person name="Planet P."/>
        </authorList>
    </citation>
    <scope>NUCLEOTIDE SEQUENCE</scope>
    <source>
        <strain evidence="1">146/S8/89</strain>
    </source>
</reference>
<dbReference type="AlphaFoldDB" id="A0A9X4PB46"/>
<dbReference type="RefSeq" id="WP_279571892.1">
    <property type="nucleotide sequence ID" value="NZ_LWID01000001.1"/>
</dbReference>
<comment type="caution">
    <text evidence="1">The sequence shown here is derived from an EMBL/GenBank/DDBJ whole genome shotgun (WGS) entry which is preliminary data.</text>
</comment>
<dbReference type="Proteomes" id="UP001155500">
    <property type="component" value="Unassembled WGS sequence"/>
</dbReference>
<dbReference type="EMBL" id="LWID01000001">
    <property type="protein sequence ID" value="MDG6894414.1"/>
    <property type="molecule type" value="Genomic_DNA"/>
</dbReference>
<evidence type="ECO:0000313" key="2">
    <source>
        <dbReference type="Proteomes" id="UP001155500"/>
    </source>
</evidence>
<evidence type="ECO:0000313" key="1">
    <source>
        <dbReference type="EMBL" id="MDG6894414.1"/>
    </source>
</evidence>